<reference evidence="7 8" key="1">
    <citation type="journal article" date="2024" name="Nat. Commun.">
        <title>Phylogenomics reveals the evolutionary origins of lichenization in chlorophyte algae.</title>
        <authorList>
            <person name="Puginier C."/>
            <person name="Libourel C."/>
            <person name="Otte J."/>
            <person name="Skaloud P."/>
            <person name="Haon M."/>
            <person name="Grisel S."/>
            <person name="Petersen M."/>
            <person name="Berrin J.G."/>
            <person name="Delaux P.M."/>
            <person name="Dal Grande F."/>
            <person name="Keller J."/>
        </authorList>
    </citation>
    <scope>NUCLEOTIDE SEQUENCE [LARGE SCALE GENOMIC DNA]</scope>
    <source>
        <strain evidence="7 8">SAG 2043</strain>
    </source>
</reference>
<feature type="chain" id="PRO_5043878452" description="Glycosyltransferase 61 catalytic domain-containing protein" evidence="5">
    <location>
        <begin position="31"/>
        <end position="554"/>
    </location>
</feature>
<dbReference type="Proteomes" id="UP001489004">
    <property type="component" value="Unassembled WGS sequence"/>
</dbReference>
<gene>
    <name evidence="7" type="ORF">WJX72_009545</name>
</gene>
<proteinExistence type="predicted"/>
<keyword evidence="5" id="KW-0732">Signal</keyword>
<feature type="region of interest" description="Disordered" evidence="4">
    <location>
        <begin position="32"/>
        <end position="57"/>
    </location>
</feature>
<evidence type="ECO:0000256" key="4">
    <source>
        <dbReference type="SAM" id="MobiDB-lite"/>
    </source>
</evidence>
<evidence type="ECO:0000313" key="7">
    <source>
        <dbReference type="EMBL" id="KAK9817099.1"/>
    </source>
</evidence>
<protein>
    <recommendedName>
        <fullName evidence="6">Glycosyltransferase 61 catalytic domain-containing protein</fullName>
    </recommendedName>
</protein>
<keyword evidence="1" id="KW-0328">Glycosyltransferase</keyword>
<dbReference type="PANTHER" id="PTHR20961">
    <property type="entry name" value="GLYCOSYLTRANSFERASE"/>
    <property type="match status" value="1"/>
</dbReference>
<evidence type="ECO:0000256" key="5">
    <source>
        <dbReference type="SAM" id="SignalP"/>
    </source>
</evidence>
<keyword evidence="3" id="KW-0325">Glycoprotein</keyword>
<dbReference type="GO" id="GO:0016763">
    <property type="term" value="F:pentosyltransferase activity"/>
    <property type="evidence" value="ECO:0007669"/>
    <property type="project" value="UniProtKB-ARBA"/>
</dbReference>
<comment type="caution">
    <text evidence="7">The sequence shown here is derived from an EMBL/GenBank/DDBJ whole genome shotgun (WGS) entry which is preliminary data.</text>
</comment>
<organism evidence="7 8">
    <name type="scientific">[Myrmecia] bisecta</name>
    <dbReference type="NCBI Taxonomy" id="41462"/>
    <lineage>
        <taxon>Eukaryota</taxon>
        <taxon>Viridiplantae</taxon>
        <taxon>Chlorophyta</taxon>
        <taxon>core chlorophytes</taxon>
        <taxon>Trebouxiophyceae</taxon>
        <taxon>Trebouxiales</taxon>
        <taxon>Trebouxiaceae</taxon>
        <taxon>Myrmecia</taxon>
    </lineage>
</organism>
<keyword evidence="8" id="KW-1185">Reference proteome</keyword>
<dbReference type="EMBL" id="JALJOR010000005">
    <property type="protein sequence ID" value="KAK9817099.1"/>
    <property type="molecule type" value="Genomic_DNA"/>
</dbReference>
<feature type="signal peptide" evidence="5">
    <location>
        <begin position="1"/>
        <end position="30"/>
    </location>
</feature>
<evidence type="ECO:0000256" key="3">
    <source>
        <dbReference type="ARBA" id="ARBA00023180"/>
    </source>
</evidence>
<dbReference type="InterPro" id="IPR007657">
    <property type="entry name" value="Glycosyltransferase_61"/>
</dbReference>
<dbReference type="InterPro" id="IPR049625">
    <property type="entry name" value="Glyco_transf_61_cat"/>
</dbReference>
<evidence type="ECO:0000313" key="8">
    <source>
        <dbReference type="Proteomes" id="UP001489004"/>
    </source>
</evidence>
<feature type="domain" description="Glycosyltransferase 61 catalytic" evidence="6">
    <location>
        <begin position="223"/>
        <end position="439"/>
    </location>
</feature>
<dbReference type="AlphaFoldDB" id="A0AAW1Q9X1"/>
<evidence type="ECO:0000256" key="2">
    <source>
        <dbReference type="ARBA" id="ARBA00022679"/>
    </source>
</evidence>
<accession>A0AAW1Q9X1</accession>
<name>A0AAW1Q9X1_9CHLO</name>
<evidence type="ECO:0000256" key="1">
    <source>
        <dbReference type="ARBA" id="ARBA00022676"/>
    </source>
</evidence>
<sequence length="554" mass="62511">MGRLRFGRCCVLTILLLQVLLLSLQTRAEAQSSQPVRLDGDKGTRRRQGKTRQHSRKYRAIRAATAHKGVQQGTAGQERELIAVVPMDVSAAADATQAQLAAAADAAAAVAQTQPGEQGRAFSSVEVSDETLGPYYIFHNVLLRKNNSIVFFDPPTGVVEGRSPVQLPKSIKHRPAMTPFGFDRVDSNPPPPGVKGPLRETCLGWARKPAMLVDAAPWTDNVFHFYNDFLMPVFQTANQHGWVPEAQYADGQRVPNPQESPVTLIALTPWPYKADWSYLTNFITSDQRTIESAGGLCYETLVVEVSTLLNWYINREGDWWTQRSEALFKFQNFLSQASKLYEQSRGNWPLLDFRTSTSNGGQQRPRVTLASRTHSRGIMNEPEIISWINARYDVNVTITEFRLTPYEAMELMQHTDVFIGMHGAGMTNMLYIKPGASVVQLHPYGWQLPNGEMIRGFYYKNMVKANNAHYLEWVNPFPEKAFMREMDFPPQNPNTPYQYALHPLPEWGTPQTYEPPLNWIYQHTVVDLPNITPIFEKAFQLANILPKASAVQVS</sequence>
<keyword evidence="2" id="KW-0808">Transferase</keyword>
<dbReference type="GO" id="GO:0005794">
    <property type="term" value="C:Golgi apparatus"/>
    <property type="evidence" value="ECO:0007669"/>
    <property type="project" value="UniProtKB-ARBA"/>
</dbReference>
<evidence type="ECO:0000259" key="6">
    <source>
        <dbReference type="Pfam" id="PF04577"/>
    </source>
</evidence>
<dbReference type="Pfam" id="PF04577">
    <property type="entry name" value="Glyco_transf_61"/>
    <property type="match status" value="1"/>
</dbReference>
<feature type="compositionally biased region" description="Basic residues" evidence="4">
    <location>
        <begin position="44"/>
        <end position="57"/>
    </location>
</feature>